<evidence type="ECO:0000256" key="1">
    <source>
        <dbReference type="SAM" id="Phobius"/>
    </source>
</evidence>
<feature type="transmembrane region" description="Helical" evidence="1">
    <location>
        <begin position="71"/>
        <end position="91"/>
    </location>
</feature>
<gene>
    <name evidence="2" type="ORF">FB388_5004</name>
</gene>
<feature type="transmembrane region" description="Helical" evidence="1">
    <location>
        <begin position="153"/>
        <end position="175"/>
    </location>
</feature>
<evidence type="ECO:0000313" key="3">
    <source>
        <dbReference type="Proteomes" id="UP000319818"/>
    </source>
</evidence>
<sequence length="247" mass="26257">MGETPQRPEPGAEAAIDARWRQARALGRMSALAGIVFAALFVLAMVLVQRAPTLRDPDPVYEAFYRGGGDALATLGLTVVPFAGIALLWHLSATRAMFQAVPRPFSPVQAWLQMAAGLLFLCMMLVGSAAVGAVSLLVVFQVTPLPAPDVARALAAVGYGLMFVFGGRMAGMYMITTIGMAGAAGLLPRWLAVIGYLAAAFLLVSTTYHPVVLLVFPAWVVIVSVVLLLRAGRPTAPERMRPTRPSR</sequence>
<feature type="transmembrane region" description="Helical" evidence="1">
    <location>
        <begin position="29"/>
        <end position="51"/>
    </location>
</feature>
<feature type="transmembrane region" description="Helical" evidence="1">
    <location>
        <begin position="111"/>
        <end position="141"/>
    </location>
</feature>
<name>A0A543FVB8_9PSEU</name>
<dbReference type="OrthoDB" id="3381134at2"/>
<feature type="transmembrane region" description="Helical" evidence="1">
    <location>
        <begin position="211"/>
        <end position="231"/>
    </location>
</feature>
<dbReference type="EMBL" id="VFPH01000002">
    <property type="protein sequence ID" value="TQM37785.1"/>
    <property type="molecule type" value="Genomic_DNA"/>
</dbReference>
<proteinExistence type="predicted"/>
<keyword evidence="1" id="KW-1133">Transmembrane helix</keyword>
<keyword evidence="1" id="KW-0472">Membrane</keyword>
<comment type="caution">
    <text evidence="2">The sequence shown here is derived from an EMBL/GenBank/DDBJ whole genome shotgun (WGS) entry which is preliminary data.</text>
</comment>
<dbReference type="AlphaFoldDB" id="A0A543FVB8"/>
<keyword evidence="1" id="KW-0812">Transmembrane</keyword>
<keyword evidence="3" id="KW-1185">Reference proteome</keyword>
<protein>
    <recommendedName>
        <fullName evidence="4">DUF4386 family protein</fullName>
    </recommendedName>
</protein>
<reference evidence="2 3" key="1">
    <citation type="submission" date="2019-06" db="EMBL/GenBank/DDBJ databases">
        <title>Sequencing the genomes of 1000 actinobacteria strains.</title>
        <authorList>
            <person name="Klenk H.-P."/>
        </authorList>
    </citation>
    <scope>NUCLEOTIDE SEQUENCE [LARGE SCALE GENOMIC DNA]</scope>
    <source>
        <strain evidence="2 3">DSM 45511</strain>
    </source>
</reference>
<evidence type="ECO:0008006" key="4">
    <source>
        <dbReference type="Google" id="ProtNLM"/>
    </source>
</evidence>
<organism evidence="2 3">
    <name type="scientific">Pseudonocardia cypriaca</name>
    <dbReference type="NCBI Taxonomy" id="882449"/>
    <lineage>
        <taxon>Bacteria</taxon>
        <taxon>Bacillati</taxon>
        <taxon>Actinomycetota</taxon>
        <taxon>Actinomycetes</taxon>
        <taxon>Pseudonocardiales</taxon>
        <taxon>Pseudonocardiaceae</taxon>
        <taxon>Pseudonocardia</taxon>
    </lineage>
</organism>
<evidence type="ECO:0000313" key="2">
    <source>
        <dbReference type="EMBL" id="TQM37785.1"/>
    </source>
</evidence>
<accession>A0A543FVB8</accession>
<dbReference type="RefSeq" id="WP_142104551.1">
    <property type="nucleotide sequence ID" value="NZ_VFPH01000002.1"/>
</dbReference>
<dbReference type="Proteomes" id="UP000319818">
    <property type="component" value="Unassembled WGS sequence"/>
</dbReference>
<feature type="transmembrane region" description="Helical" evidence="1">
    <location>
        <begin position="187"/>
        <end position="205"/>
    </location>
</feature>